<dbReference type="Proteomes" id="UP000253664">
    <property type="component" value="Unassembled WGS sequence"/>
</dbReference>
<dbReference type="EMBL" id="LKCN02000019">
    <property type="protein sequence ID" value="RCI08425.1"/>
    <property type="molecule type" value="Genomic_DNA"/>
</dbReference>
<evidence type="ECO:0000256" key="2">
    <source>
        <dbReference type="SAM" id="SignalP"/>
    </source>
</evidence>
<feature type="signal peptide" evidence="2">
    <location>
        <begin position="1"/>
        <end position="20"/>
    </location>
</feature>
<dbReference type="STRING" id="1330021.A0A367L1Y2"/>
<evidence type="ECO:0000256" key="1">
    <source>
        <dbReference type="SAM" id="MobiDB-lite"/>
    </source>
</evidence>
<gene>
    <name evidence="3" type="ORF">L249_8877</name>
</gene>
<dbReference type="OrthoDB" id="4917004at2759"/>
<protein>
    <submittedName>
        <fullName evidence="3">Heat-labile enterotoxin</fullName>
    </submittedName>
</protein>
<evidence type="ECO:0000313" key="3">
    <source>
        <dbReference type="EMBL" id="RCI08425.1"/>
    </source>
</evidence>
<dbReference type="Gene3D" id="3.90.210.10">
    <property type="entry name" value="Heat-Labile Enterotoxin, subunit A"/>
    <property type="match status" value="1"/>
</dbReference>
<feature type="region of interest" description="Disordered" evidence="1">
    <location>
        <begin position="227"/>
        <end position="253"/>
    </location>
</feature>
<comment type="caution">
    <text evidence="3">The sequence shown here is derived from an EMBL/GenBank/DDBJ whole genome shotgun (WGS) entry which is preliminary data.</text>
</comment>
<keyword evidence="4" id="KW-1185">Reference proteome</keyword>
<proteinExistence type="predicted"/>
<keyword evidence="2" id="KW-0732">Signal</keyword>
<organism evidence="3 4">
    <name type="scientific">Ophiocordyceps polyrhachis-furcata BCC 54312</name>
    <dbReference type="NCBI Taxonomy" id="1330021"/>
    <lineage>
        <taxon>Eukaryota</taxon>
        <taxon>Fungi</taxon>
        <taxon>Dikarya</taxon>
        <taxon>Ascomycota</taxon>
        <taxon>Pezizomycotina</taxon>
        <taxon>Sordariomycetes</taxon>
        <taxon>Hypocreomycetidae</taxon>
        <taxon>Hypocreales</taxon>
        <taxon>Ophiocordycipitaceae</taxon>
        <taxon>Ophiocordyceps</taxon>
    </lineage>
</organism>
<dbReference type="SUPFAM" id="SSF56399">
    <property type="entry name" value="ADP-ribosylation"/>
    <property type="match status" value="1"/>
</dbReference>
<accession>A0A367L1Y2</accession>
<evidence type="ECO:0000313" key="4">
    <source>
        <dbReference type="Proteomes" id="UP000253664"/>
    </source>
</evidence>
<feature type="chain" id="PRO_5017075545" evidence="2">
    <location>
        <begin position="21"/>
        <end position="653"/>
    </location>
</feature>
<reference evidence="3 4" key="1">
    <citation type="journal article" date="2015" name="BMC Genomics">
        <title>Insights from the genome of Ophiocordyceps polyrhachis-furcata to pathogenicity and host specificity in insect fungi.</title>
        <authorList>
            <person name="Wichadakul D."/>
            <person name="Kobmoo N."/>
            <person name="Ingsriswang S."/>
            <person name="Tangphatsornruang S."/>
            <person name="Chantasingh D."/>
            <person name="Luangsa-ard J.J."/>
            <person name="Eurwilaichitr L."/>
        </authorList>
    </citation>
    <scope>NUCLEOTIDE SEQUENCE [LARGE SCALE GENOMIC DNA]</scope>
    <source>
        <strain evidence="3 4">BCC 54312</strain>
    </source>
</reference>
<sequence>MRRAGLVVSLWLSCLGSASSTASSISSISRRDGESKQESVLRVYRGDTRSPQEIRAQGGFQPLGRHWSDNPQAFSIDRHFIAGISNPGLDRDSFESAYVSFSREQSSALRYGDWLYEVHALRNMLDPCNVYAYPDAEVFALGGAQWSQVVRFRWVHDQNPVWTLNTEYAELVWEKSAVGGTQTDVPKVLLDQEESNWDKAEVREAAMDYMASSDMVSALGTFPHKFEAYPPRDDIPGPRDVPQRQRKELSAEERRQREEFIDWLDVHCKRDGSVCLTSLEKLPESEGDDFPRLSEELASQDFEHLAIKYGVAEQLAKRPGKLSTSDLRGLSKGYQPLAKPTTRRVKIWGVRLFTVALLGLYTKDVVDVFSRDTSALDRAAVVTSIVPFVGCGVGAAAKAQHNQTDLADTTLCLVGDALFLTPAWPLGLVVHFSRFFLDAVRDYFYSTDRFQPETLTQRQTEGWLAYCKEVERYMHSAVFEANIRTQYMAELAAVVSRASQARAELMLGAMKLIQANPTTLGARDKIGHDMQSKKRLIEQLICVDASSTKERLRDTFIQASNRWMLNQHEQYTEHFYRELRSRAASDASTSFLQSLDAHIRAGDSVNGSVVIPTETLKSLGRAIHGHIDKLANPSPCRVTYVPSADDTLDIVTF</sequence>
<name>A0A367L1Y2_9HYPO</name>
<dbReference type="AlphaFoldDB" id="A0A367L1Y2"/>